<dbReference type="Proteomes" id="UP000591131">
    <property type="component" value="Unassembled WGS sequence"/>
</dbReference>
<comment type="subcellular location">
    <subcellularLocation>
        <location evidence="1">Membrane</location>
        <topology evidence="1">Multi-pass membrane protein</topology>
    </subcellularLocation>
</comment>
<dbReference type="Pfam" id="PF00335">
    <property type="entry name" value="Tetraspanin"/>
    <property type="match status" value="1"/>
</dbReference>
<evidence type="ECO:0000256" key="3">
    <source>
        <dbReference type="ARBA" id="ARBA00022989"/>
    </source>
</evidence>
<evidence type="ECO:0000256" key="1">
    <source>
        <dbReference type="ARBA" id="ARBA00004141"/>
    </source>
</evidence>
<keyword evidence="3 5" id="KW-1133">Transmembrane helix</keyword>
<sequence length="271" mass="30069">MSACCSEFSAWINYLFSTLVFTLGGLIVAASIWYLFSEFSDLVETWMIWIALGGGILLIVLSIVSCCAAKKRKKCLLAFFWCLALVLSVVFLVGSGLSTAFFSVTNELRTTTLLFDRLPTLEAEAYDIIRKGFVEIWQSDNCDVSCDYEELKAVSCEAATCETNVVETQMNDWIKSGLVEVSPDVYEHCVNVTESVDNFESSTILAWCASSTAVISDVRDWSLWAMVTLWIVTLFTFMLAIANCVLFCSHPLGGDRLMNVPLAHSVNVLKV</sequence>
<keyword evidence="7" id="KW-1185">Reference proteome</keyword>
<reference evidence="6 7" key="1">
    <citation type="submission" date="2020-04" db="EMBL/GenBank/DDBJ databases">
        <title>Perkinsus chesapeaki whole genome sequence.</title>
        <authorList>
            <person name="Bogema D.R."/>
        </authorList>
    </citation>
    <scope>NUCLEOTIDE SEQUENCE [LARGE SCALE GENOMIC DNA]</scope>
    <source>
        <strain evidence="6">ATCC PRA-425</strain>
    </source>
</reference>
<feature type="transmembrane region" description="Helical" evidence="5">
    <location>
        <begin position="223"/>
        <end position="248"/>
    </location>
</feature>
<proteinExistence type="predicted"/>
<keyword evidence="4 5" id="KW-0472">Membrane</keyword>
<gene>
    <name evidence="6" type="ORF">FOL47_001864</name>
</gene>
<dbReference type="PRINTS" id="PR00259">
    <property type="entry name" value="TMFOUR"/>
</dbReference>
<name>A0A7J6MGU8_PERCH</name>
<evidence type="ECO:0000256" key="5">
    <source>
        <dbReference type="SAM" id="Phobius"/>
    </source>
</evidence>
<dbReference type="GO" id="GO:0016020">
    <property type="term" value="C:membrane"/>
    <property type="evidence" value="ECO:0007669"/>
    <property type="project" value="UniProtKB-SubCell"/>
</dbReference>
<protein>
    <submittedName>
        <fullName evidence="6">Uncharacterized protein</fullName>
    </submittedName>
</protein>
<feature type="transmembrane region" description="Helical" evidence="5">
    <location>
        <begin position="76"/>
        <end position="104"/>
    </location>
</feature>
<organism evidence="6 7">
    <name type="scientific">Perkinsus chesapeaki</name>
    <name type="common">Clam parasite</name>
    <name type="synonym">Perkinsus andrewsi</name>
    <dbReference type="NCBI Taxonomy" id="330153"/>
    <lineage>
        <taxon>Eukaryota</taxon>
        <taxon>Sar</taxon>
        <taxon>Alveolata</taxon>
        <taxon>Perkinsozoa</taxon>
        <taxon>Perkinsea</taxon>
        <taxon>Perkinsida</taxon>
        <taxon>Perkinsidae</taxon>
        <taxon>Perkinsus</taxon>
    </lineage>
</organism>
<feature type="transmembrane region" description="Helical" evidence="5">
    <location>
        <begin position="12"/>
        <end position="36"/>
    </location>
</feature>
<evidence type="ECO:0000313" key="7">
    <source>
        <dbReference type="Proteomes" id="UP000591131"/>
    </source>
</evidence>
<evidence type="ECO:0000256" key="4">
    <source>
        <dbReference type="ARBA" id="ARBA00023136"/>
    </source>
</evidence>
<accession>A0A7J6MGU8</accession>
<dbReference type="OrthoDB" id="438211at2759"/>
<dbReference type="AlphaFoldDB" id="A0A7J6MGU8"/>
<dbReference type="InterPro" id="IPR018499">
    <property type="entry name" value="Tetraspanin/Peripherin"/>
</dbReference>
<evidence type="ECO:0000256" key="2">
    <source>
        <dbReference type="ARBA" id="ARBA00022692"/>
    </source>
</evidence>
<dbReference type="EMBL" id="JAAPAO010000147">
    <property type="protein sequence ID" value="KAF4670715.1"/>
    <property type="molecule type" value="Genomic_DNA"/>
</dbReference>
<evidence type="ECO:0000313" key="6">
    <source>
        <dbReference type="EMBL" id="KAF4670715.1"/>
    </source>
</evidence>
<feature type="transmembrane region" description="Helical" evidence="5">
    <location>
        <begin position="48"/>
        <end position="69"/>
    </location>
</feature>
<keyword evidence="2 5" id="KW-0812">Transmembrane</keyword>
<comment type="caution">
    <text evidence="6">The sequence shown here is derived from an EMBL/GenBank/DDBJ whole genome shotgun (WGS) entry which is preliminary data.</text>
</comment>